<protein>
    <submittedName>
        <fullName evidence="2">Uncharacterized protein</fullName>
    </submittedName>
</protein>
<dbReference type="EMBL" id="CADEAL010004225">
    <property type="protein sequence ID" value="CAB1454766.1"/>
    <property type="molecule type" value="Genomic_DNA"/>
</dbReference>
<evidence type="ECO:0000256" key="1">
    <source>
        <dbReference type="SAM" id="MobiDB-lite"/>
    </source>
</evidence>
<evidence type="ECO:0000313" key="3">
    <source>
        <dbReference type="Proteomes" id="UP001153269"/>
    </source>
</evidence>
<sequence>MFSDNGIELGDDSRVYTCITEEPADASARCGQTRRRKLPPSGQDLSQLTHLPGEHPETMLNAPSDAPGSVIKEASGGFRSGLSVEGAAGASAREHCPDEGCKSTGSNSAGLRDYRYHRRTDRCRTIVGRARQKTQKVAAVPRMLLSDAGAQKVWRGVRSSPPFYFVAWAGCVCNGERSPYATVCRTGGEKVNATVAAAERRGRMLHFETAMCASGGFHAEV</sequence>
<gene>
    <name evidence="2" type="ORF">PLEPLA_LOCUS42533</name>
</gene>
<proteinExistence type="predicted"/>
<accession>A0A9N7VUU3</accession>
<keyword evidence="3" id="KW-1185">Reference proteome</keyword>
<name>A0A9N7VUU3_PLEPL</name>
<feature type="region of interest" description="Disordered" evidence="1">
    <location>
        <begin position="27"/>
        <end position="58"/>
    </location>
</feature>
<evidence type="ECO:0000313" key="2">
    <source>
        <dbReference type="EMBL" id="CAB1454766.1"/>
    </source>
</evidence>
<organism evidence="2 3">
    <name type="scientific">Pleuronectes platessa</name>
    <name type="common">European plaice</name>
    <dbReference type="NCBI Taxonomy" id="8262"/>
    <lineage>
        <taxon>Eukaryota</taxon>
        <taxon>Metazoa</taxon>
        <taxon>Chordata</taxon>
        <taxon>Craniata</taxon>
        <taxon>Vertebrata</taxon>
        <taxon>Euteleostomi</taxon>
        <taxon>Actinopterygii</taxon>
        <taxon>Neopterygii</taxon>
        <taxon>Teleostei</taxon>
        <taxon>Neoteleostei</taxon>
        <taxon>Acanthomorphata</taxon>
        <taxon>Carangaria</taxon>
        <taxon>Pleuronectiformes</taxon>
        <taxon>Pleuronectoidei</taxon>
        <taxon>Pleuronectidae</taxon>
        <taxon>Pleuronectes</taxon>
    </lineage>
</organism>
<comment type="caution">
    <text evidence="2">The sequence shown here is derived from an EMBL/GenBank/DDBJ whole genome shotgun (WGS) entry which is preliminary data.</text>
</comment>
<dbReference type="AlphaFoldDB" id="A0A9N7VUU3"/>
<reference evidence="2" key="1">
    <citation type="submission" date="2020-03" db="EMBL/GenBank/DDBJ databases">
        <authorList>
            <person name="Weist P."/>
        </authorList>
    </citation>
    <scope>NUCLEOTIDE SEQUENCE</scope>
</reference>
<dbReference type="Proteomes" id="UP001153269">
    <property type="component" value="Unassembled WGS sequence"/>
</dbReference>